<protein>
    <submittedName>
        <fullName evidence="5">AraC family transcriptional regulator</fullName>
    </submittedName>
</protein>
<gene>
    <name evidence="5" type="ORF">OCV51_11035</name>
</gene>
<evidence type="ECO:0000313" key="6">
    <source>
        <dbReference type="Proteomes" id="UP001652394"/>
    </source>
</evidence>
<proteinExistence type="predicted"/>
<dbReference type="InterPro" id="IPR037923">
    <property type="entry name" value="HTH-like"/>
</dbReference>
<keyword evidence="1" id="KW-0805">Transcription regulation</keyword>
<dbReference type="Proteomes" id="UP001652394">
    <property type="component" value="Unassembled WGS sequence"/>
</dbReference>
<sequence length="287" mass="34473">MEKTEIRSYPRTHYDEFKKQGYRIFYFKDIITHLPEYHYHDYYEVSVILSSRNVNYVTKEKEYEIASGDIIICNVFEPHCYKEMLKNSYCERLNLGIDPTKLFQYSGKNIRMLSVFQKSNLNYPVVKFDFGTLYKYYQLIEIYKNIKNYHNELMELSMIQLLLAYLCEDCSIDDNNNEKQIKDIRLVAHIIEYINKYIEYNITLSQLAKETSYSVSHICSIFKSITNKTIINYIKEKRMELALQYLKENLSLVEVAEKAGFNNYSYFYKAFKKMYGISPIQYRNDKQ</sequence>
<reference evidence="5 6" key="1">
    <citation type="journal article" date="2021" name="ISME Commun">
        <title>Automated analysis of genomic sequences facilitates high-throughput and comprehensive description of bacteria.</title>
        <authorList>
            <person name="Hitch T.C.A."/>
        </authorList>
    </citation>
    <scope>NUCLEOTIDE SEQUENCE [LARGE SCALE GENOMIC DNA]</scope>
    <source>
        <strain evidence="5 6">H2_18</strain>
    </source>
</reference>
<evidence type="ECO:0000256" key="1">
    <source>
        <dbReference type="ARBA" id="ARBA00023015"/>
    </source>
</evidence>
<dbReference type="PANTHER" id="PTHR43280:SF34">
    <property type="entry name" value="ARAC-FAMILY TRANSCRIPTIONAL REGULATOR"/>
    <property type="match status" value="1"/>
</dbReference>
<dbReference type="InterPro" id="IPR020449">
    <property type="entry name" value="Tscrpt_reg_AraC-type_HTH"/>
</dbReference>
<keyword evidence="6" id="KW-1185">Reference proteome</keyword>
<dbReference type="SUPFAM" id="SSF46689">
    <property type="entry name" value="Homeodomain-like"/>
    <property type="match status" value="2"/>
</dbReference>
<name>A0ABT2TD20_9FIRM</name>
<dbReference type="SMART" id="SM00342">
    <property type="entry name" value="HTH_ARAC"/>
    <property type="match status" value="1"/>
</dbReference>
<dbReference type="Gene3D" id="1.10.10.60">
    <property type="entry name" value="Homeodomain-like"/>
    <property type="match status" value="2"/>
</dbReference>
<evidence type="ECO:0000313" key="5">
    <source>
        <dbReference type="EMBL" id="MCU6748180.1"/>
    </source>
</evidence>
<evidence type="ECO:0000256" key="2">
    <source>
        <dbReference type="ARBA" id="ARBA00023125"/>
    </source>
</evidence>
<evidence type="ECO:0000259" key="4">
    <source>
        <dbReference type="PROSITE" id="PS01124"/>
    </source>
</evidence>
<dbReference type="PROSITE" id="PS01124">
    <property type="entry name" value="HTH_ARAC_FAMILY_2"/>
    <property type="match status" value="1"/>
</dbReference>
<accession>A0ABT2TD20</accession>
<dbReference type="InterPro" id="IPR018062">
    <property type="entry name" value="HTH_AraC-typ_CS"/>
</dbReference>
<evidence type="ECO:0000256" key="3">
    <source>
        <dbReference type="ARBA" id="ARBA00023163"/>
    </source>
</evidence>
<dbReference type="PROSITE" id="PS00041">
    <property type="entry name" value="HTH_ARAC_FAMILY_1"/>
    <property type="match status" value="1"/>
</dbReference>
<feature type="domain" description="HTH araC/xylS-type" evidence="4">
    <location>
        <begin position="188"/>
        <end position="285"/>
    </location>
</feature>
<dbReference type="PRINTS" id="PR00032">
    <property type="entry name" value="HTHARAC"/>
</dbReference>
<keyword evidence="3" id="KW-0804">Transcription</keyword>
<dbReference type="InterPro" id="IPR009057">
    <property type="entry name" value="Homeodomain-like_sf"/>
</dbReference>
<dbReference type="InterPro" id="IPR018060">
    <property type="entry name" value="HTH_AraC"/>
</dbReference>
<dbReference type="EMBL" id="JAOQJX010000017">
    <property type="protein sequence ID" value="MCU6748180.1"/>
    <property type="molecule type" value="Genomic_DNA"/>
</dbReference>
<comment type="caution">
    <text evidence="5">The sequence shown here is derived from an EMBL/GenBank/DDBJ whole genome shotgun (WGS) entry which is preliminary data.</text>
</comment>
<dbReference type="Pfam" id="PF12833">
    <property type="entry name" value="HTH_18"/>
    <property type="match status" value="1"/>
</dbReference>
<dbReference type="SUPFAM" id="SSF51215">
    <property type="entry name" value="Regulatory protein AraC"/>
    <property type="match status" value="1"/>
</dbReference>
<keyword evidence="2" id="KW-0238">DNA-binding</keyword>
<organism evidence="5 6">
    <name type="scientific">Faecalicatena acetigenes</name>
    <dbReference type="NCBI Taxonomy" id="2981790"/>
    <lineage>
        <taxon>Bacteria</taxon>
        <taxon>Bacillati</taxon>
        <taxon>Bacillota</taxon>
        <taxon>Clostridia</taxon>
        <taxon>Lachnospirales</taxon>
        <taxon>Lachnospiraceae</taxon>
        <taxon>Faecalicatena</taxon>
    </lineage>
</organism>
<dbReference type="RefSeq" id="WP_059069777.1">
    <property type="nucleotide sequence ID" value="NZ_JAOQJX010000017.1"/>
</dbReference>
<dbReference type="PANTHER" id="PTHR43280">
    <property type="entry name" value="ARAC-FAMILY TRANSCRIPTIONAL REGULATOR"/>
    <property type="match status" value="1"/>
</dbReference>